<dbReference type="InterPro" id="IPR006143">
    <property type="entry name" value="RND_pump_MFP"/>
</dbReference>
<reference evidence="10" key="1">
    <citation type="submission" date="2017-08" db="EMBL/GenBank/DDBJ databases">
        <authorList>
            <person name="Varghese N."/>
            <person name="Submissions S."/>
        </authorList>
    </citation>
    <scope>NUCLEOTIDE SEQUENCE [LARGE SCALE GENOMIC DNA]</scope>
    <source>
        <strain evidence="10">JA234</strain>
    </source>
</reference>
<dbReference type="InterPro" id="IPR058625">
    <property type="entry name" value="MdtA-like_BSH"/>
</dbReference>
<protein>
    <submittedName>
        <fullName evidence="9">HlyD family secretion protein</fullName>
    </submittedName>
</protein>
<evidence type="ECO:0000259" key="8">
    <source>
        <dbReference type="Pfam" id="PF25954"/>
    </source>
</evidence>
<dbReference type="InterPro" id="IPR058792">
    <property type="entry name" value="Beta-barrel_RND_2"/>
</dbReference>
<dbReference type="SUPFAM" id="SSF111369">
    <property type="entry name" value="HlyD-like secretion proteins"/>
    <property type="match status" value="1"/>
</dbReference>
<feature type="coiled-coil region" evidence="4">
    <location>
        <begin position="115"/>
        <end position="142"/>
    </location>
</feature>
<evidence type="ECO:0000313" key="9">
    <source>
        <dbReference type="EMBL" id="SNX70179.1"/>
    </source>
</evidence>
<feature type="transmembrane region" description="Helical" evidence="6">
    <location>
        <begin position="20"/>
        <end position="40"/>
    </location>
</feature>
<proteinExistence type="inferred from homology"/>
<dbReference type="Proteomes" id="UP000219467">
    <property type="component" value="Unassembled WGS sequence"/>
</dbReference>
<feature type="domain" description="Multidrug resistance protein MdtA-like barrel-sandwich hybrid" evidence="7">
    <location>
        <begin position="75"/>
        <end position="228"/>
    </location>
</feature>
<comment type="subcellular location">
    <subcellularLocation>
        <location evidence="1">Cell envelope</location>
    </subcellularLocation>
</comment>
<gene>
    <name evidence="9" type="ORF">SAMN05878503_10588</name>
</gene>
<name>A0A285CRH3_9RHOB</name>
<evidence type="ECO:0000256" key="3">
    <source>
        <dbReference type="ARBA" id="ARBA00023054"/>
    </source>
</evidence>
<feature type="region of interest" description="Disordered" evidence="5">
    <location>
        <begin position="394"/>
        <end position="418"/>
    </location>
</feature>
<dbReference type="EMBL" id="OAOQ01000005">
    <property type="protein sequence ID" value="SNX70179.1"/>
    <property type="molecule type" value="Genomic_DNA"/>
</dbReference>
<dbReference type="PANTHER" id="PTHR32347:SF14">
    <property type="entry name" value="EFFLUX SYSTEM COMPONENT YKNX-RELATED"/>
    <property type="match status" value="1"/>
</dbReference>
<dbReference type="NCBIfam" id="TIGR01730">
    <property type="entry name" value="RND_mfp"/>
    <property type="match status" value="1"/>
</dbReference>
<dbReference type="Gene3D" id="2.40.50.100">
    <property type="match status" value="1"/>
</dbReference>
<evidence type="ECO:0000256" key="1">
    <source>
        <dbReference type="ARBA" id="ARBA00004196"/>
    </source>
</evidence>
<dbReference type="GO" id="GO:0016020">
    <property type="term" value="C:membrane"/>
    <property type="evidence" value="ECO:0007669"/>
    <property type="project" value="InterPro"/>
</dbReference>
<keyword evidence="6" id="KW-0472">Membrane</keyword>
<dbReference type="GO" id="GO:0022857">
    <property type="term" value="F:transmembrane transporter activity"/>
    <property type="evidence" value="ECO:0007669"/>
    <property type="project" value="InterPro"/>
</dbReference>
<accession>A0A285CRH3</accession>
<comment type="similarity">
    <text evidence="2">Belongs to the membrane fusion protein (MFP) (TC 8.A.1) family.</text>
</comment>
<evidence type="ECO:0000256" key="5">
    <source>
        <dbReference type="SAM" id="MobiDB-lite"/>
    </source>
</evidence>
<sequence>MTDKGEELARILSRRRGRGWWLWALLGLGLVAAGAGLWLAQRGTGAAPVYVTEVVQRGGLTVTVTATGTVQPTTQVDVSSELSGTLSTVEVDYNDEVEVGQPLARLDDTKLRALLTNAEASLAAAEGRLEQARASAREAEEVFKSRSALDQRGIAAHLDILATEVAHRRAQAQVTIAAADLSLAQANLQVQRADLEKSVIRSPIKGIVLDRAVEAGQIVASSLNTPVLFTLAEDLDRMELRVDIDEADIGRVRVGNPASFRVDAYPGQSFRAEIVQVRYAPETTEGVVTYKAVLSVDNSGRLLRPGMTATATITVAEVTEALLVPNAALRFAPPQVAASGGGGGANRGGGLLGLIMPRPPAAGPAQAAPAGAAIWVLKDGVPVRVAVTAGESDGRRTAISAEGLSAGDPVVTDQREAG</sequence>
<dbReference type="Gene3D" id="2.40.420.20">
    <property type="match status" value="1"/>
</dbReference>
<evidence type="ECO:0000313" key="10">
    <source>
        <dbReference type="Proteomes" id="UP000219467"/>
    </source>
</evidence>
<keyword evidence="10" id="KW-1185">Reference proteome</keyword>
<dbReference type="FunFam" id="2.40.30.170:FF:000010">
    <property type="entry name" value="Efflux RND transporter periplasmic adaptor subunit"/>
    <property type="match status" value="1"/>
</dbReference>
<dbReference type="GO" id="GO:0030313">
    <property type="term" value="C:cell envelope"/>
    <property type="evidence" value="ECO:0007669"/>
    <property type="project" value="UniProtKB-SubCell"/>
</dbReference>
<feature type="domain" description="CusB-like beta-barrel" evidence="8">
    <location>
        <begin position="240"/>
        <end position="314"/>
    </location>
</feature>
<keyword evidence="3 4" id="KW-0175">Coiled coil</keyword>
<dbReference type="PANTHER" id="PTHR32347">
    <property type="entry name" value="EFFLUX SYSTEM COMPONENT YKNX-RELATED"/>
    <property type="match status" value="1"/>
</dbReference>
<dbReference type="Pfam" id="PF25917">
    <property type="entry name" value="BSH_RND"/>
    <property type="match status" value="1"/>
</dbReference>
<dbReference type="AlphaFoldDB" id="A0A285CRH3"/>
<dbReference type="Gene3D" id="2.40.30.170">
    <property type="match status" value="1"/>
</dbReference>
<dbReference type="OrthoDB" id="9791520at2"/>
<evidence type="ECO:0000256" key="6">
    <source>
        <dbReference type="SAM" id="Phobius"/>
    </source>
</evidence>
<dbReference type="InterPro" id="IPR050465">
    <property type="entry name" value="UPF0194_transport"/>
</dbReference>
<evidence type="ECO:0000259" key="7">
    <source>
        <dbReference type="Pfam" id="PF25917"/>
    </source>
</evidence>
<evidence type="ECO:0000256" key="4">
    <source>
        <dbReference type="SAM" id="Coils"/>
    </source>
</evidence>
<dbReference type="RefSeq" id="WP_097030279.1">
    <property type="nucleotide sequence ID" value="NZ_OAOQ01000005.1"/>
</dbReference>
<keyword evidence="6" id="KW-0812">Transmembrane</keyword>
<evidence type="ECO:0000256" key="2">
    <source>
        <dbReference type="ARBA" id="ARBA00009477"/>
    </source>
</evidence>
<keyword evidence="6" id="KW-1133">Transmembrane helix</keyword>
<dbReference type="Pfam" id="PF25954">
    <property type="entry name" value="Beta-barrel_RND_2"/>
    <property type="match status" value="1"/>
</dbReference>
<organism evidence="9 10">
    <name type="scientific">Cereibacter ovatus</name>
    <dbReference type="NCBI Taxonomy" id="439529"/>
    <lineage>
        <taxon>Bacteria</taxon>
        <taxon>Pseudomonadati</taxon>
        <taxon>Pseudomonadota</taxon>
        <taxon>Alphaproteobacteria</taxon>
        <taxon>Rhodobacterales</taxon>
        <taxon>Paracoccaceae</taxon>
        <taxon>Cereibacter</taxon>
    </lineage>
</organism>